<dbReference type="InterPro" id="IPR009057">
    <property type="entry name" value="Homeodomain-like_sf"/>
</dbReference>
<evidence type="ECO:0000256" key="1">
    <source>
        <dbReference type="ARBA" id="ARBA00004123"/>
    </source>
</evidence>
<dbReference type="OrthoDB" id="6159439at2759"/>
<evidence type="ECO:0000313" key="4">
    <source>
        <dbReference type="EMBL" id="VDN59755.1"/>
    </source>
</evidence>
<keyword evidence="2" id="KW-0238">DNA-binding</keyword>
<evidence type="ECO:0000313" key="6">
    <source>
        <dbReference type="Proteomes" id="UP000274756"/>
    </source>
</evidence>
<reference evidence="4 6" key="2">
    <citation type="submission" date="2018-11" db="EMBL/GenBank/DDBJ databases">
        <authorList>
            <consortium name="Pathogen Informatics"/>
        </authorList>
    </citation>
    <scope>NUCLEOTIDE SEQUENCE [LARGE SCALE GENOMIC DNA]</scope>
</reference>
<evidence type="ECO:0000313" key="7">
    <source>
        <dbReference type="WBParaSite" id="DME_0000670201-mRNA-1"/>
    </source>
</evidence>
<evidence type="ECO:0000313" key="5">
    <source>
        <dbReference type="Proteomes" id="UP000038040"/>
    </source>
</evidence>
<feature type="domain" description="Homeobox" evidence="3">
    <location>
        <begin position="1"/>
        <end position="17"/>
    </location>
</feature>
<dbReference type="EMBL" id="UYYG01001189">
    <property type="protein sequence ID" value="VDN59755.1"/>
    <property type="molecule type" value="Genomic_DNA"/>
</dbReference>
<name>A0A0N4UGR7_DRAME</name>
<protein>
    <submittedName>
        <fullName evidence="7">Homeobox domain-containing protein</fullName>
    </submittedName>
</protein>
<dbReference type="SUPFAM" id="SSF46689">
    <property type="entry name" value="Homeodomain-like"/>
    <property type="match status" value="1"/>
</dbReference>
<keyword evidence="6" id="KW-1185">Reference proteome</keyword>
<dbReference type="AlphaFoldDB" id="A0A0N4UGR7"/>
<organism evidence="5 7">
    <name type="scientific">Dracunculus medinensis</name>
    <name type="common">Guinea worm</name>
    <dbReference type="NCBI Taxonomy" id="318479"/>
    <lineage>
        <taxon>Eukaryota</taxon>
        <taxon>Metazoa</taxon>
        <taxon>Ecdysozoa</taxon>
        <taxon>Nematoda</taxon>
        <taxon>Chromadorea</taxon>
        <taxon>Rhabditida</taxon>
        <taxon>Spirurina</taxon>
        <taxon>Dracunculoidea</taxon>
        <taxon>Dracunculidae</taxon>
        <taxon>Dracunculus</taxon>
    </lineage>
</organism>
<keyword evidence="2" id="KW-0371">Homeobox</keyword>
<reference evidence="7" key="1">
    <citation type="submission" date="2017-02" db="UniProtKB">
        <authorList>
            <consortium name="WormBaseParasite"/>
        </authorList>
    </citation>
    <scope>IDENTIFICATION</scope>
</reference>
<dbReference type="WBParaSite" id="DME_0000670201-mRNA-1">
    <property type="protein sequence ID" value="DME_0000670201-mRNA-1"/>
    <property type="gene ID" value="DME_0000670201"/>
</dbReference>
<keyword evidence="2" id="KW-0539">Nucleus</keyword>
<dbReference type="InterPro" id="IPR001356">
    <property type="entry name" value="HD"/>
</dbReference>
<gene>
    <name evidence="4" type="ORF">DME_LOCUS9728</name>
</gene>
<dbReference type="Proteomes" id="UP000038040">
    <property type="component" value="Unplaced"/>
</dbReference>
<comment type="subcellular location">
    <subcellularLocation>
        <location evidence="1 2">Nucleus</location>
    </subcellularLocation>
</comment>
<dbReference type="Gene3D" id="1.10.10.60">
    <property type="entry name" value="Homeodomain-like"/>
    <property type="match status" value="1"/>
</dbReference>
<sequence>MKVAVWFQNRRAKHRKQEKQLSKALVPQSMFPPQTAGQIMRAPMYPPSAMSARTAADSFWYQPYPVPRPMAYPSAAQPYGAVSTSGFSNAMAGSTISSFGTDPTEDFYQKSLALRMSCRAPTTNVQYQN</sequence>
<accession>A0A0N4UGR7</accession>
<dbReference type="GO" id="GO:0005634">
    <property type="term" value="C:nucleus"/>
    <property type="evidence" value="ECO:0007669"/>
    <property type="project" value="UniProtKB-SubCell"/>
</dbReference>
<proteinExistence type="predicted"/>
<dbReference type="GO" id="GO:0003677">
    <property type="term" value="F:DNA binding"/>
    <property type="evidence" value="ECO:0007669"/>
    <property type="project" value="UniProtKB-UniRule"/>
</dbReference>
<dbReference type="Proteomes" id="UP000274756">
    <property type="component" value="Unassembled WGS sequence"/>
</dbReference>
<feature type="DNA-binding region" description="Homeobox" evidence="2">
    <location>
        <begin position="3"/>
        <end position="18"/>
    </location>
</feature>
<evidence type="ECO:0000259" key="3">
    <source>
        <dbReference type="PROSITE" id="PS50071"/>
    </source>
</evidence>
<dbReference type="CDD" id="cd00086">
    <property type="entry name" value="homeodomain"/>
    <property type="match status" value="1"/>
</dbReference>
<dbReference type="PROSITE" id="PS50071">
    <property type="entry name" value="HOMEOBOX_2"/>
    <property type="match status" value="1"/>
</dbReference>
<dbReference type="STRING" id="318479.A0A0N4UGR7"/>
<evidence type="ECO:0000256" key="2">
    <source>
        <dbReference type="PROSITE-ProRule" id="PRU00108"/>
    </source>
</evidence>